<comment type="similarity">
    <text evidence="1">Belongs to the thiolase-like superfamily. Thiolase family.</text>
</comment>
<reference evidence="5" key="1">
    <citation type="journal article" date="2018" name="Nat. Genet.">
        <title>Extensive intraspecific gene order and gene structural variations between Mo17 and other maize genomes.</title>
        <authorList>
            <person name="Sun S."/>
            <person name="Zhou Y."/>
            <person name="Chen J."/>
            <person name="Shi J."/>
            <person name="Zhao H."/>
            <person name="Zhao H."/>
            <person name="Song W."/>
            <person name="Zhang M."/>
            <person name="Cui Y."/>
            <person name="Dong X."/>
            <person name="Liu H."/>
            <person name="Ma X."/>
            <person name="Jiao Y."/>
            <person name="Wang B."/>
            <person name="Wei X."/>
            <person name="Stein J.C."/>
            <person name="Glaubitz J.C."/>
            <person name="Lu F."/>
            <person name="Yu G."/>
            <person name="Liang C."/>
            <person name="Fengler K."/>
            <person name="Li B."/>
            <person name="Rafalski A."/>
            <person name="Schnable P.S."/>
            <person name="Ware D.H."/>
            <person name="Buckler E.S."/>
            <person name="Lai J."/>
        </authorList>
    </citation>
    <scope>NUCLEOTIDE SEQUENCE [LARGE SCALE GENOMIC DNA]</scope>
    <source>
        <tissue evidence="5">Seedling</tissue>
    </source>
</reference>
<evidence type="ECO:0000259" key="4">
    <source>
        <dbReference type="Pfam" id="PF00108"/>
    </source>
</evidence>
<evidence type="ECO:0000256" key="1">
    <source>
        <dbReference type="ARBA" id="ARBA00010982"/>
    </source>
</evidence>
<sequence>MARPASSRRARFRGFFSARFISSSATTTSPAPSPTILVDPALVQEVFLDNILNVNLGQAPAGQAALGAGLPNSVPCTTVNKVFSSGMKAVMLRLKVFSWESMMSWSLVAWKACRIPQNMGAELCSDQHSISREVQNSYAILSNERGIAAQDSGAFSWRD</sequence>
<dbReference type="InterPro" id="IPR020616">
    <property type="entry name" value="Thiolase_N"/>
</dbReference>
<protein>
    <submittedName>
        <fullName evidence="5">Acetyl-CoA acetyltransferase, cytosolic 1</fullName>
    </submittedName>
</protein>
<dbReference type="EMBL" id="NCVQ01000001">
    <property type="protein sequence ID" value="PWZ55105.1"/>
    <property type="molecule type" value="Genomic_DNA"/>
</dbReference>
<evidence type="ECO:0000256" key="2">
    <source>
        <dbReference type="ARBA" id="ARBA00022679"/>
    </source>
</evidence>
<accession>A0A317Y8Y0</accession>
<evidence type="ECO:0000313" key="5">
    <source>
        <dbReference type="EMBL" id="PWZ55105.1"/>
    </source>
</evidence>
<gene>
    <name evidence="5" type="primary">AAT1_4</name>
    <name evidence="5" type="ORF">Zm00014a_029552</name>
</gene>
<dbReference type="PANTHER" id="PTHR18919:SF170">
    <property type="entry name" value="OS01G0110400 PROTEIN"/>
    <property type="match status" value="1"/>
</dbReference>
<proteinExistence type="inferred from homology"/>
<keyword evidence="3" id="KW-0012">Acyltransferase</keyword>
<evidence type="ECO:0000256" key="3">
    <source>
        <dbReference type="ARBA" id="ARBA00023315"/>
    </source>
</evidence>
<dbReference type="Proteomes" id="UP000251960">
    <property type="component" value="Chromosome 1"/>
</dbReference>
<dbReference type="Pfam" id="PF00108">
    <property type="entry name" value="Thiolase_N"/>
    <property type="match status" value="1"/>
</dbReference>
<dbReference type="Gene3D" id="3.40.47.10">
    <property type="match status" value="2"/>
</dbReference>
<dbReference type="PANTHER" id="PTHR18919">
    <property type="entry name" value="ACETYL-COA C-ACYLTRANSFERASE"/>
    <property type="match status" value="1"/>
</dbReference>
<keyword evidence="2 5" id="KW-0808">Transferase</keyword>
<dbReference type="GO" id="GO:0016747">
    <property type="term" value="F:acyltransferase activity, transferring groups other than amino-acyl groups"/>
    <property type="evidence" value="ECO:0007669"/>
    <property type="project" value="InterPro"/>
</dbReference>
<dbReference type="SUPFAM" id="SSF53901">
    <property type="entry name" value="Thiolase-like"/>
    <property type="match status" value="1"/>
</dbReference>
<comment type="caution">
    <text evidence="5">The sequence shown here is derived from an EMBL/GenBank/DDBJ whole genome shotgun (WGS) entry which is preliminary data.</text>
</comment>
<name>A0A317Y8Y0_MAIZE</name>
<feature type="domain" description="Thiolase N-terminal" evidence="4">
    <location>
        <begin position="38"/>
        <end position="92"/>
    </location>
</feature>
<dbReference type="AlphaFoldDB" id="A0A317Y8Y0"/>
<dbReference type="InterPro" id="IPR016039">
    <property type="entry name" value="Thiolase-like"/>
</dbReference>
<organism evidence="5">
    <name type="scientific">Zea mays</name>
    <name type="common">Maize</name>
    <dbReference type="NCBI Taxonomy" id="4577"/>
    <lineage>
        <taxon>Eukaryota</taxon>
        <taxon>Viridiplantae</taxon>
        <taxon>Streptophyta</taxon>
        <taxon>Embryophyta</taxon>
        <taxon>Tracheophyta</taxon>
        <taxon>Spermatophyta</taxon>
        <taxon>Magnoliopsida</taxon>
        <taxon>Liliopsida</taxon>
        <taxon>Poales</taxon>
        <taxon>Poaceae</taxon>
        <taxon>PACMAD clade</taxon>
        <taxon>Panicoideae</taxon>
        <taxon>Andropogonodae</taxon>
        <taxon>Andropogoneae</taxon>
        <taxon>Tripsacinae</taxon>
        <taxon>Zea</taxon>
    </lineage>
</organism>